<feature type="signal peptide" evidence="1">
    <location>
        <begin position="1"/>
        <end position="20"/>
    </location>
</feature>
<keyword evidence="3" id="KW-1185">Reference proteome</keyword>
<sequence>MTKIKCLCCTLSQICPVCLGLLDEDEYRFIVYPGAQTVLILCDIHGLLTRCKRYWLALTLMSSYLQLGSTPWLNTPLRKDSVLFFRDPSNTDALLLDSPYICGDMPKEAAININDTISTLGIRLLELCFGTPLESSRIVSEQAGPGFAEAVDWCLHAEELSNGSWRKEICTRVIVPLDYCHKQISKQLVTH</sequence>
<dbReference type="PANTHER" id="PTHR35186">
    <property type="entry name" value="ANK_REP_REGION DOMAIN-CONTAINING PROTEIN"/>
    <property type="match status" value="1"/>
</dbReference>
<dbReference type="EMBL" id="ML994613">
    <property type="protein sequence ID" value="KAF2193526.1"/>
    <property type="molecule type" value="Genomic_DNA"/>
</dbReference>
<evidence type="ECO:0000256" key="1">
    <source>
        <dbReference type="SAM" id="SignalP"/>
    </source>
</evidence>
<gene>
    <name evidence="2" type="ORF">K469DRAFT_728734</name>
</gene>
<dbReference type="OrthoDB" id="3565018at2759"/>
<protein>
    <submittedName>
        <fullName evidence="2">Uncharacterized protein</fullName>
    </submittedName>
</protein>
<evidence type="ECO:0000313" key="3">
    <source>
        <dbReference type="Proteomes" id="UP000800200"/>
    </source>
</evidence>
<keyword evidence="1" id="KW-0732">Signal</keyword>
<dbReference type="Proteomes" id="UP000800200">
    <property type="component" value="Unassembled WGS sequence"/>
</dbReference>
<feature type="chain" id="PRO_5025616030" evidence="1">
    <location>
        <begin position="21"/>
        <end position="191"/>
    </location>
</feature>
<name>A0A6A6EUG8_9PEZI</name>
<accession>A0A6A6EUG8</accession>
<reference evidence="2" key="1">
    <citation type="journal article" date="2020" name="Stud. Mycol.">
        <title>101 Dothideomycetes genomes: a test case for predicting lifestyles and emergence of pathogens.</title>
        <authorList>
            <person name="Haridas S."/>
            <person name="Albert R."/>
            <person name="Binder M."/>
            <person name="Bloem J."/>
            <person name="Labutti K."/>
            <person name="Salamov A."/>
            <person name="Andreopoulos B."/>
            <person name="Baker S."/>
            <person name="Barry K."/>
            <person name="Bills G."/>
            <person name="Bluhm B."/>
            <person name="Cannon C."/>
            <person name="Castanera R."/>
            <person name="Culley D."/>
            <person name="Daum C."/>
            <person name="Ezra D."/>
            <person name="Gonzalez J."/>
            <person name="Henrissat B."/>
            <person name="Kuo A."/>
            <person name="Liang C."/>
            <person name="Lipzen A."/>
            <person name="Lutzoni F."/>
            <person name="Magnuson J."/>
            <person name="Mondo S."/>
            <person name="Nolan M."/>
            <person name="Ohm R."/>
            <person name="Pangilinan J."/>
            <person name="Park H.-J."/>
            <person name="Ramirez L."/>
            <person name="Alfaro M."/>
            <person name="Sun H."/>
            <person name="Tritt A."/>
            <person name="Yoshinaga Y."/>
            <person name="Zwiers L.-H."/>
            <person name="Turgeon B."/>
            <person name="Goodwin S."/>
            <person name="Spatafora J."/>
            <person name="Crous P."/>
            <person name="Grigoriev I."/>
        </authorList>
    </citation>
    <scope>NUCLEOTIDE SEQUENCE</scope>
    <source>
        <strain evidence="2">CBS 207.26</strain>
    </source>
</reference>
<dbReference type="PANTHER" id="PTHR35186:SF4">
    <property type="entry name" value="PRION-INHIBITION AND PROPAGATION HELO DOMAIN-CONTAINING PROTEIN"/>
    <property type="match status" value="1"/>
</dbReference>
<organism evidence="2 3">
    <name type="scientific">Zopfia rhizophila CBS 207.26</name>
    <dbReference type="NCBI Taxonomy" id="1314779"/>
    <lineage>
        <taxon>Eukaryota</taxon>
        <taxon>Fungi</taxon>
        <taxon>Dikarya</taxon>
        <taxon>Ascomycota</taxon>
        <taxon>Pezizomycotina</taxon>
        <taxon>Dothideomycetes</taxon>
        <taxon>Dothideomycetes incertae sedis</taxon>
        <taxon>Zopfiaceae</taxon>
        <taxon>Zopfia</taxon>
    </lineage>
</organism>
<proteinExistence type="predicted"/>
<evidence type="ECO:0000313" key="2">
    <source>
        <dbReference type="EMBL" id="KAF2193526.1"/>
    </source>
</evidence>
<dbReference type="AlphaFoldDB" id="A0A6A6EUG8"/>